<reference evidence="11" key="2">
    <citation type="submission" date="2025-08" db="UniProtKB">
        <authorList>
            <consortium name="RefSeq"/>
        </authorList>
    </citation>
    <scope>IDENTIFICATION</scope>
    <source>
        <strain evidence="11">S238N-H82</strain>
        <tissue evidence="11">Testes</tissue>
    </source>
</reference>
<dbReference type="Pfam" id="PF00147">
    <property type="entry name" value="Fibrinogen_C"/>
    <property type="match status" value="1"/>
</dbReference>
<organism evidence="10 11">
    <name type="scientific">Branchiostoma floridae</name>
    <name type="common">Florida lancelet</name>
    <name type="synonym">Amphioxus</name>
    <dbReference type="NCBI Taxonomy" id="7739"/>
    <lineage>
        <taxon>Eukaryota</taxon>
        <taxon>Metazoa</taxon>
        <taxon>Chordata</taxon>
        <taxon>Cephalochordata</taxon>
        <taxon>Leptocardii</taxon>
        <taxon>Amphioxiformes</taxon>
        <taxon>Branchiostomatidae</taxon>
        <taxon>Branchiostoma</taxon>
    </lineage>
</organism>
<keyword evidence="8" id="KW-1133">Transmembrane helix</keyword>
<dbReference type="InterPro" id="IPR002181">
    <property type="entry name" value="Fibrinogen_a/b/g_C_dom"/>
</dbReference>
<feature type="domain" description="Fibrinogen C-terminal" evidence="9">
    <location>
        <begin position="220"/>
        <end position="402"/>
    </location>
</feature>
<protein>
    <submittedName>
        <fullName evidence="11">Angiopoietin-2-like</fullName>
    </submittedName>
</protein>
<feature type="region of interest" description="Disordered" evidence="7">
    <location>
        <begin position="1"/>
        <end position="23"/>
    </location>
</feature>
<dbReference type="InterPro" id="IPR037579">
    <property type="entry name" value="FIB_ANG-like"/>
</dbReference>
<dbReference type="PROSITE" id="PS51406">
    <property type="entry name" value="FIBRINOGEN_C_2"/>
    <property type="match status" value="1"/>
</dbReference>
<gene>
    <name evidence="11" type="primary">LOC118432117</name>
</gene>
<dbReference type="Gene3D" id="3.90.215.10">
    <property type="entry name" value="Gamma Fibrinogen, chain A, domain 1"/>
    <property type="match status" value="1"/>
</dbReference>
<evidence type="ECO:0000259" key="9">
    <source>
        <dbReference type="PROSITE" id="PS51406"/>
    </source>
</evidence>
<keyword evidence="3" id="KW-0732">Signal</keyword>
<feature type="compositionally biased region" description="Polar residues" evidence="7">
    <location>
        <begin position="9"/>
        <end position="18"/>
    </location>
</feature>
<dbReference type="InterPro" id="IPR014716">
    <property type="entry name" value="Fibrinogen_a/b/g_C_1"/>
</dbReference>
<evidence type="ECO:0000256" key="4">
    <source>
        <dbReference type="ARBA" id="ARBA00023054"/>
    </source>
</evidence>
<dbReference type="AlphaFoldDB" id="A0A9J7ME75"/>
<evidence type="ECO:0000256" key="8">
    <source>
        <dbReference type="SAM" id="Phobius"/>
    </source>
</evidence>
<dbReference type="Gene3D" id="4.10.530.10">
    <property type="entry name" value="Gamma-fibrinogen Carboxyl Terminal Fragment, domain 2"/>
    <property type="match status" value="1"/>
</dbReference>
<sequence length="432" mass="47807">MVNPAYNDSLPQSATEEGNTCEHASACNKEADIPGYDGPEGQLRGNQLAVVTKGMENPAYGIAPQGKANQDSPGTSEPEVENHFEDIDSLKTNVQDGNVSNISTRGRMNQNQSSVDDVQQGPAGGGAIHDSSWIRRMFPTTLSRLICVVAIAAVVMCVLASTVIIIKSTTISKNQKRVLTTESPQPSTLQHKMTASANQTAATVILTESPSTLPTERSRFCFPGNYSDCAELYEGGCKTSGVYRIMLQNITTVDVYCDMDTDGGGWTVIQRRLDGSVRFDRTWEDYKRGFGNKTGEYWLGNDYLHLLTNQKNYSLRVDWTNKGKYYKSVCSRTHFKVSDEKNNYRLDTGPPAGFKVHPCDHMLTSYSASGYAFSTVDRDNDVIKDFSCAKCYGGGWWYKNCGPDLFTQQWAHCNKKLIVQQNSMMLKPDLST</sequence>
<evidence type="ECO:0000256" key="2">
    <source>
        <dbReference type="ARBA" id="ARBA00022525"/>
    </source>
</evidence>
<evidence type="ECO:0000256" key="7">
    <source>
        <dbReference type="SAM" id="MobiDB-lite"/>
    </source>
</evidence>
<dbReference type="GeneID" id="118432117"/>
<evidence type="ECO:0000256" key="1">
    <source>
        <dbReference type="ARBA" id="ARBA00004613"/>
    </source>
</evidence>
<keyword evidence="6" id="KW-0325">Glycoprotein</keyword>
<dbReference type="RefSeq" id="XP_035699536.1">
    <property type="nucleotide sequence ID" value="XM_035843643.1"/>
</dbReference>
<accession>A0A9J7ME75</accession>
<feature type="transmembrane region" description="Helical" evidence="8">
    <location>
        <begin position="145"/>
        <end position="166"/>
    </location>
</feature>
<evidence type="ECO:0000256" key="6">
    <source>
        <dbReference type="ARBA" id="ARBA00023180"/>
    </source>
</evidence>
<name>A0A9J7ME75_BRAFL</name>
<dbReference type="Proteomes" id="UP000001554">
    <property type="component" value="Chromosome 15"/>
</dbReference>
<dbReference type="CDD" id="cd00087">
    <property type="entry name" value="FReD"/>
    <property type="match status" value="1"/>
</dbReference>
<feature type="region of interest" description="Disordered" evidence="7">
    <location>
        <begin position="59"/>
        <end position="80"/>
    </location>
</feature>
<evidence type="ECO:0000313" key="11">
    <source>
        <dbReference type="RefSeq" id="XP_035699536.1"/>
    </source>
</evidence>
<dbReference type="OrthoDB" id="10182659at2759"/>
<proteinExistence type="predicted"/>
<dbReference type="KEGG" id="bfo:118432117"/>
<evidence type="ECO:0000256" key="3">
    <source>
        <dbReference type="ARBA" id="ARBA00022729"/>
    </source>
</evidence>
<dbReference type="PANTHER" id="PTHR47221:SF6">
    <property type="entry name" value="FIBRINOGEN ALPHA CHAIN"/>
    <property type="match status" value="1"/>
</dbReference>
<feature type="region of interest" description="Disordered" evidence="7">
    <location>
        <begin position="103"/>
        <end position="126"/>
    </location>
</feature>
<dbReference type="SUPFAM" id="SSF56496">
    <property type="entry name" value="Fibrinogen C-terminal domain-like"/>
    <property type="match status" value="1"/>
</dbReference>
<keyword evidence="10" id="KW-1185">Reference proteome</keyword>
<dbReference type="InterPro" id="IPR036056">
    <property type="entry name" value="Fibrinogen-like_C"/>
</dbReference>
<evidence type="ECO:0000313" key="10">
    <source>
        <dbReference type="Proteomes" id="UP000001554"/>
    </source>
</evidence>
<keyword evidence="4" id="KW-0175">Coiled coil</keyword>
<keyword evidence="2" id="KW-0964">Secreted</keyword>
<feature type="compositionally biased region" description="Polar residues" evidence="7">
    <location>
        <begin position="103"/>
        <end position="117"/>
    </location>
</feature>
<dbReference type="NCBIfam" id="NF040941">
    <property type="entry name" value="GGGWT_bact"/>
    <property type="match status" value="1"/>
</dbReference>
<dbReference type="GO" id="GO:0005615">
    <property type="term" value="C:extracellular space"/>
    <property type="evidence" value="ECO:0000318"/>
    <property type="project" value="GO_Central"/>
</dbReference>
<dbReference type="PANTHER" id="PTHR47221">
    <property type="entry name" value="FIBRINOGEN ALPHA CHAIN"/>
    <property type="match status" value="1"/>
</dbReference>
<dbReference type="SMART" id="SM00186">
    <property type="entry name" value="FBG"/>
    <property type="match status" value="1"/>
</dbReference>
<comment type="subcellular location">
    <subcellularLocation>
        <location evidence="1">Secreted</location>
    </subcellularLocation>
</comment>
<evidence type="ECO:0000256" key="5">
    <source>
        <dbReference type="ARBA" id="ARBA00023157"/>
    </source>
</evidence>
<keyword evidence="8" id="KW-0472">Membrane</keyword>
<keyword evidence="8" id="KW-0812">Transmembrane</keyword>
<reference evidence="10" key="1">
    <citation type="journal article" date="2020" name="Nat. Ecol. Evol.">
        <title>Deeply conserved synteny resolves early events in vertebrate evolution.</title>
        <authorList>
            <person name="Simakov O."/>
            <person name="Marletaz F."/>
            <person name="Yue J.X."/>
            <person name="O'Connell B."/>
            <person name="Jenkins J."/>
            <person name="Brandt A."/>
            <person name="Calef R."/>
            <person name="Tung C.H."/>
            <person name="Huang T.K."/>
            <person name="Schmutz J."/>
            <person name="Satoh N."/>
            <person name="Yu J.K."/>
            <person name="Putnam N.H."/>
            <person name="Green R.E."/>
            <person name="Rokhsar D.S."/>
        </authorList>
    </citation>
    <scope>NUCLEOTIDE SEQUENCE [LARGE SCALE GENOMIC DNA]</scope>
    <source>
        <strain evidence="10">S238N-H82</strain>
    </source>
</reference>
<keyword evidence="5" id="KW-1015">Disulfide bond</keyword>